<dbReference type="SUPFAM" id="SSF48452">
    <property type="entry name" value="TPR-like"/>
    <property type="match status" value="1"/>
</dbReference>
<sequence>MPANAAEKMRNSHIYSLKSACATCQKRNLRMKVLLEVLDDAAQLLKTLDSLGGMRPETRSDIEAILQGLCEESTRLLREVPAEVAVTNALNGMAGSPEHTISGLDADITAEKLHREWLMQRSLEALAAPDYERALRFLSEGAEAYPDGIDFLNHLGLVYWELGDFEQAADAYLRAMTAAFALAEDDDSQRGSVDWSDATNQDYLRAMEGRALCLCRLEAYDEALVLFDTLANISAVDYAGCRYMAGEIHHLRGNYSAAIEDYRLGPVEPASLYNLGLAYYQNGDSAAAAATFIRAFVSNIHVLHAFCARDIQTESCVPGYLGGRDYALDFVQACQPLWGNREDALDFMETCYDHVLVQAYLEQCRNSGGDSILTDTAVGNGQESWLDVISDESKVERLAENVVRRLYS</sequence>
<dbReference type="InterPro" id="IPR011990">
    <property type="entry name" value="TPR-like_helical_dom_sf"/>
</dbReference>
<evidence type="ECO:0000313" key="2">
    <source>
        <dbReference type="EMBL" id="AWV89178.1"/>
    </source>
</evidence>
<dbReference type="InterPro" id="IPR019734">
    <property type="entry name" value="TPR_rpt"/>
</dbReference>
<keyword evidence="3" id="KW-1185">Reference proteome</keyword>
<dbReference type="AlphaFoldDB" id="A0A2Z4FKG3"/>
<reference evidence="2 3" key="1">
    <citation type="submission" date="2018-06" db="EMBL/GenBank/DDBJ databases">
        <title>Lujinxingia sediminis gen. nov. sp. nov., a new facultative anaerobic member of the class Deltaproteobacteria, and proposal of Lujinxingaceae fam. nov.</title>
        <authorList>
            <person name="Guo L.-Y."/>
            <person name="Li C.-M."/>
            <person name="Wang S."/>
            <person name="Du Z.-J."/>
        </authorList>
    </citation>
    <scope>NUCLEOTIDE SEQUENCE [LARGE SCALE GENOMIC DNA]</scope>
    <source>
        <strain evidence="2 3">FA350</strain>
    </source>
</reference>
<dbReference type="Pfam" id="PF13432">
    <property type="entry name" value="TPR_16"/>
    <property type="match status" value="2"/>
</dbReference>
<organism evidence="2 3">
    <name type="scientific">Bradymonas sediminis</name>
    <dbReference type="NCBI Taxonomy" id="1548548"/>
    <lineage>
        <taxon>Bacteria</taxon>
        <taxon>Deltaproteobacteria</taxon>
        <taxon>Bradymonadales</taxon>
        <taxon>Bradymonadaceae</taxon>
        <taxon>Bradymonas</taxon>
    </lineage>
</organism>
<evidence type="ECO:0000313" key="3">
    <source>
        <dbReference type="Proteomes" id="UP000249799"/>
    </source>
</evidence>
<evidence type="ECO:0000256" key="1">
    <source>
        <dbReference type="PROSITE-ProRule" id="PRU00339"/>
    </source>
</evidence>
<dbReference type="Proteomes" id="UP000249799">
    <property type="component" value="Chromosome"/>
</dbReference>
<dbReference type="OrthoDB" id="5489462at2"/>
<accession>A0A2Z4FKG3</accession>
<evidence type="ECO:0008006" key="4">
    <source>
        <dbReference type="Google" id="ProtNLM"/>
    </source>
</evidence>
<dbReference type="PROSITE" id="PS50005">
    <property type="entry name" value="TPR"/>
    <property type="match status" value="1"/>
</dbReference>
<dbReference type="EMBL" id="CP030032">
    <property type="protein sequence ID" value="AWV89178.1"/>
    <property type="molecule type" value="Genomic_DNA"/>
</dbReference>
<feature type="repeat" description="TPR" evidence="1">
    <location>
        <begin position="149"/>
        <end position="182"/>
    </location>
</feature>
<gene>
    <name evidence="2" type="ORF">DN745_07430</name>
</gene>
<dbReference type="KEGG" id="bsed:DN745_07430"/>
<dbReference type="SMART" id="SM00028">
    <property type="entry name" value="TPR"/>
    <property type="match status" value="3"/>
</dbReference>
<keyword evidence="1" id="KW-0802">TPR repeat</keyword>
<dbReference type="Gene3D" id="1.25.40.10">
    <property type="entry name" value="Tetratricopeptide repeat domain"/>
    <property type="match status" value="1"/>
</dbReference>
<proteinExistence type="predicted"/>
<name>A0A2Z4FKG3_9DELT</name>
<protein>
    <recommendedName>
        <fullName evidence="4">Tetratricopeptide repeat protein</fullName>
    </recommendedName>
</protein>